<organism evidence="1 2">
    <name type="scientific">Dyadobacter chenhuakuii</name>
    <dbReference type="NCBI Taxonomy" id="2909339"/>
    <lineage>
        <taxon>Bacteria</taxon>
        <taxon>Pseudomonadati</taxon>
        <taxon>Bacteroidota</taxon>
        <taxon>Cytophagia</taxon>
        <taxon>Cytophagales</taxon>
        <taxon>Spirosomataceae</taxon>
        <taxon>Dyadobacter</taxon>
    </lineage>
</organism>
<proteinExistence type="predicted"/>
<evidence type="ECO:0000313" key="1">
    <source>
        <dbReference type="EMBL" id="MCF2498386.1"/>
    </source>
</evidence>
<dbReference type="EMBL" id="JAKFFV010000004">
    <property type="protein sequence ID" value="MCF2498386.1"/>
    <property type="molecule type" value="Genomic_DNA"/>
</dbReference>
<dbReference type="AlphaFoldDB" id="A0A9X1U0L6"/>
<evidence type="ECO:0000313" key="2">
    <source>
        <dbReference type="Proteomes" id="UP001139411"/>
    </source>
</evidence>
<gene>
    <name evidence="1" type="ORF">L0661_08715</name>
</gene>
<reference evidence="1" key="1">
    <citation type="submission" date="2022-01" db="EMBL/GenBank/DDBJ databases">
        <title>Novel species in genus Dyadobacter.</title>
        <authorList>
            <person name="Ma C."/>
        </authorList>
    </citation>
    <scope>NUCLEOTIDE SEQUENCE</scope>
    <source>
        <strain evidence="1">CY357</strain>
    </source>
</reference>
<accession>A0A9X1U0L6</accession>
<name>A0A9X1U0L6_9BACT</name>
<dbReference type="RefSeq" id="WP_235177521.1">
    <property type="nucleotide sequence ID" value="NZ_JAKFFV010000004.1"/>
</dbReference>
<dbReference type="Proteomes" id="UP001139411">
    <property type="component" value="Unassembled WGS sequence"/>
</dbReference>
<comment type="caution">
    <text evidence="1">The sequence shown here is derived from an EMBL/GenBank/DDBJ whole genome shotgun (WGS) entry which is preliminary data.</text>
</comment>
<sequence>MNVPTKEYVDSQFRATNLRIDSLSKAGIVTPPVVRPPILNRPICEVGPDITSIRDINNRGAQVQFHGQGVEKIEYELRTMSDNLILIDSTKQLTSNVFPASFAPALPDGEYRLILRGKSCLSKDSDPVQFQVKSNTGGPIVIPDVPDRPTPNIPSASVGVYKLRVGGKNLSFNQTPELAIKYGEDGTISDATKGLDDSGPITKLGDDNVFYMTGYGWFEKADGSYEKLKNISFRDGAITIKQFVLNSSRFPNYETFKRYLSEYGEVGVNILNGRMSQIELSIHSDQKVGQGLEPKWLVVSRVLNFPKHMPPIDWRPYNKWIATAGINKGDDQDTYRRVGILPDARLYEGMTAEYMKSQAMTFKTHKVGHGEVLNADQAYEGGKWSSRMMGSSSFSYHSEELVENGQNKYDKEGTLPGFQVSYHFARGVWDDIRASNPNIQLKDVGNFGGYGGDDYYSLIDKNLLYGDRKTYELSLTEKLYKGHNINGFTNEDHRYFTEGSIDVRHANAKYYFFNRIYHLPYEFIALNERFKLATKTYQGKDRERHLSIFSTPIVESFIADKYDNKVGIEQRNSGEIIPFKDGEILTQMNNQPAMAWEEAFTGGFWGTFINSGMVMWDAPGTTYGSDSTKIQWWSDQGTYFRRNGEKNFRRINESDFGKNGVPENSSDGLKNTLWAPAIDAMAAGTQAAWEIRDRSTKKSFISYRSSRGEFIAKPGSAGLHLNGSGVPNYNLFVVKDAFDQKKGICIVGEGKDGAVLVYYNGFLSAHLWEDDIIVRYNGFEYNMGRAYGKQTIIKKL</sequence>
<protein>
    <submittedName>
        <fullName evidence="1">Uncharacterized protein</fullName>
    </submittedName>
</protein>